<dbReference type="InterPro" id="IPR052711">
    <property type="entry name" value="Zinc_ADH-like"/>
</dbReference>
<dbReference type="Gene3D" id="3.90.180.10">
    <property type="entry name" value="Medium-chain alcohol dehydrogenases, catalytic domain"/>
    <property type="match status" value="1"/>
</dbReference>
<dbReference type="Pfam" id="PF00107">
    <property type="entry name" value="ADH_zinc_N"/>
    <property type="match status" value="1"/>
</dbReference>
<dbReference type="RefSeq" id="WP_172162770.1">
    <property type="nucleotide sequence ID" value="NZ_WOEZ01000044.1"/>
</dbReference>
<evidence type="ECO:0000313" key="3">
    <source>
        <dbReference type="Proteomes" id="UP000655523"/>
    </source>
</evidence>
<sequence length="335" mass="35449">MKAFVAHGLNGPDSLSIDDVPAPGALGPGQIRVSIRAASLNYRDLLLLSGALPSKRDLIPCSDGAGEVIEIGPDVWRVKPGDRVALTFNPDWIGGPWQASPASAGRGGAVHGVMREQLIVDQHEAVPLPQHLSFEEGATLPLAGVTAWRALCGAAPLLPGMTVLLQGGGGVSVFALQFAKLFGARVIITSSSPERCARLKTMGADETVDYREVPEWSAAVRKLTDGVGVDLTVEVGGEKTVDQSLASTRAGGLLALVGLLSGRINSGSLLALTHQVDVTQVRAGSRQDLEAMNRAVAFHKLRPVIDNRYRFQQLPDALRRLQSGQHMGKIVIGFD</sequence>
<dbReference type="GO" id="GO:0016491">
    <property type="term" value="F:oxidoreductase activity"/>
    <property type="evidence" value="ECO:0007669"/>
    <property type="project" value="InterPro"/>
</dbReference>
<dbReference type="Gene3D" id="3.40.50.720">
    <property type="entry name" value="NAD(P)-binding Rossmann-like Domain"/>
    <property type="match status" value="1"/>
</dbReference>
<proteinExistence type="predicted"/>
<gene>
    <name evidence="2" type="ORF">GNZ13_09610</name>
</gene>
<dbReference type="InterPro" id="IPR013149">
    <property type="entry name" value="ADH-like_C"/>
</dbReference>
<dbReference type="SUPFAM" id="SSF51735">
    <property type="entry name" value="NAD(P)-binding Rossmann-fold domains"/>
    <property type="match status" value="1"/>
</dbReference>
<dbReference type="EMBL" id="WOEZ01000044">
    <property type="protein sequence ID" value="NPT54859.1"/>
    <property type="molecule type" value="Genomic_DNA"/>
</dbReference>
<dbReference type="Proteomes" id="UP000655523">
    <property type="component" value="Unassembled WGS sequence"/>
</dbReference>
<dbReference type="InterPro" id="IPR020843">
    <property type="entry name" value="ER"/>
</dbReference>
<organism evidence="2 3">
    <name type="scientific">Paraburkholderia elongata</name>
    <dbReference type="NCBI Taxonomy" id="2675747"/>
    <lineage>
        <taxon>Bacteria</taxon>
        <taxon>Pseudomonadati</taxon>
        <taxon>Pseudomonadota</taxon>
        <taxon>Betaproteobacteria</taxon>
        <taxon>Burkholderiales</taxon>
        <taxon>Burkholderiaceae</taxon>
        <taxon>Paraburkholderia</taxon>
    </lineage>
</organism>
<protein>
    <submittedName>
        <fullName evidence="2">Zinc-binding dehydrogenase</fullName>
    </submittedName>
</protein>
<dbReference type="SMART" id="SM00829">
    <property type="entry name" value="PKS_ER"/>
    <property type="match status" value="1"/>
</dbReference>
<evidence type="ECO:0000313" key="2">
    <source>
        <dbReference type="EMBL" id="NPT54859.1"/>
    </source>
</evidence>
<name>A0A972NM89_9BURK</name>
<dbReference type="PANTHER" id="PTHR45033">
    <property type="match status" value="1"/>
</dbReference>
<keyword evidence="3" id="KW-1185">Reference proteome</keyword>
<dbReference type="InterPro" id="IPR036291">
    <property type="entry name" value="NAD(P)-bd_dom_sf"/>
</dbReference>
<accession>A0A972NM89</accession>
<dbReference type="CDD" id="cd08276">
    <property type="entry name" value="MDR7"/>
    <property type="match status" value="1"/>
</dbReference>
<dbReference type="AlphaFoldDB" id="A0A972NM89"/>
<reference evidence="2 3" key="1">
    <citation type="submission" date="2019-11" db="EMBL/GenBank/DDBJ databases">
        <title>Metabolism of dissolved organic matter in forest soils.</title>
        <authorList>
            <person name="Cyle K.T."/>
            <person name="Wilhelm R.C."/>
            <person name="Martinez C.E."/>
        </authorList>
    </citation>
    <scope>NUCLEOTIDE SEQUENCE [LARGE SCALE GENOMIC DNA]</scope>
    <source>
        <strain evidence="2 3">5N</strain>
    </source>
</reference>
<comment type="caution">
    <text evidence="2">The sequence shown here is derived from an EMBL/GenBank/DDBJ whole genome shotgun (WGS) entry which is preliminary data.</text>
</comment>
<dbReference type="InterPro" id="IPR013154">
    <property type="entry name" value="ADH-like_N"/>
</dbReference>
<evidence type="ECO:0000259" key="1">
    <source>
        <dbReference type="SMART" id="SM00829"/>
    </source>
</evidence>
<feature type="domain" description="Enoyl reductase (ER)" evidence="1">
    <location>
        <begin position="11"/>
        <end position="332"/>
    </location>
</feature>
<dbReference type="SUPFAM" id="SSF50129">
    <property type="entry name" value="GroES-like"/>
    <property type="match status" value="1"/>
</dbReference>
<dbReference type="InterPro" id="IPR011032">
    <property type="entry name" value="GroES-like_sf"/>
</dbReference>
<dbReference type="PANTHER" id="PTHR45033:SF2">
    <property type="entry name" value="ZINC-TYPE ALCOHOL DEHYDROGENASE-LIKE PROTEIN C1773.06C"/>
    <property type="match status" value="1"/>
</dbReference>
<dbReference type="Pfam" id="PF08240">
    <property type="entry name" value="ADH_N"/>
    <property type="match status" value="1"/>
</dbReference>